<reference evidence="8 9" key="2">
    <citation type="submission" date="2018-03" db="EMBL/GenBank/DDBJ databases">
        <title>The ancient ancestry and fast evolution of plastids.</title>
        <authorList>
            <person name="Moore K.R."/>
            <person name="Magnabosco C."/>
            <person name="Momper L."/>
            <person name="Gold D.A."/>
            <person name="Bosak T."/>
            <person name="Fournier G.P."/>
        </authorList>
    </citation>
    <scope>NUCLEOTIDE SEQUENCE [LARGE SCALE GENOMIC DNA]</scope>
    <source>
        <strain evidence="8 9">CCAP 1448/3</strain>
    </source>
</reference>
<dbReference type="Pfam" id="PF00672">
    <property type="entry name" value="HAMP"/>
    <property type="match status" value="1"/>
</dbReference>
<dbReference type="CDD" id="cd16936">
    <property type="entry name" value="HATPase_RsbW-like"/>
    <property type="match status" value="1"/>
</dbReference>
<dbReference type="SUPFAM" id="SSF81606">
    <property type="entry name" value="PP2C-like"/>
    <property type="match status" value="1"/>
</dbReference>
<dbReference type="SUPFAM" id="SSF55874">
    <property type="entry name" value="ATPase domain of HSP90 chaperone/DNA topoisomerase II/histidine kinase"/>
    <property type="match status" value="1"/>
</dbReference>
<evidence type="ECO:0000256" key="5">
    <source>
        <dbReference type="ARBA" id="ARBA00022801"/>
    </source>
</evidence>
<keyword evidence="6" id="KW-0472">Membrane</keyword>
<feature type="transmembrane region" description="Helical" evidence="6">
    <location>
        <begin position="18"/>
        <end position="37"/>
    </location>
</feature>
<accession>A0A2T1BWG8</accession>
<dbReference type="InterPro" id="IPR036890">
    <property type="entry name" value="HATPase_C_sf"/>
</dbReference>
<evidence type="ECO:0000256" key="4">
    <source>
        <dbReference type="ARBA" id="ARBA00022777"/>
    </source>
</evidence>
<dbReference type="Pfam" id="PF13581">
    <property type="entry name" value="HATPase_c_2"/>
    <property type="match status" value="1"/>
</dbReference>
<dbReference type="OrthoDB" id="311592at2"/>
<dbReference type="Proteomes" id="UP000238762">
    <property type="component" value="Unassembled WGS sequence"/>
</dbReference>
<keyword evidence="6" id="KW-0812">Transmembrane</keyword>
<dbReference type="SMART" id="SM00331">
    <property type="entry name" value="PP2C_SIG"/>
    <property type="match status" value="1"/>
</dbReference>
<dbReference type="Gene3D" id="3.60.40.10">
    <property type="entry name" value="PPM-type phosphatase domain"/>
    <property type="match status" value="1"/>
</dbReference>
<comment type="caution">
    <text evidence="8">The sequence shown here is derived from an EMBL/GenBank/DDBJ whole genome shotgun (WGS) entry which is preliminary data.</text>
</comment>
<evidence type="ECO:0000256" key="3">
    <source>
        <dbReference type="ARBA" id="ARBA00022679"/>
    </source>
</evidence>
<organism evidence="8 9">
    <name type="scientific">Merismopedia glauca CCAP 1448/3</name>
    <dbReference type="NCBI Taxonomy" id="1296344"/>
    <lineage>
        <taxon>Bacteria</taxon>
        <taxon>Bacillati</taxon>
        <taxon>Cyanobacteriota</taxon>
        <taxon>Cyanophyceae</taxon>
        <taxon>Synechococcales</taxon>
        <taxon>Merismopediaceae</taxon>
        <taxon>Merismopedia</taxon>
    </lineage>
</organism>
<keyword evidence="2" id="KW-0597">Phosphoprotein</keyword>
<dbReference type="RefSeq" id="WP_106292129.1">
    <property type="nucleotide sequence ID" value="NZ_CAWNTC010000076.1"/>
</dbReference>
<dbReference type="CDD" id="cd06225">
    <property type="entry name" value="HAMP"/>
    <property type="match status" value="1"/>
</dbReference>
<evidence type="ECO:0000256" key="2">
    <source>
        <dbReference type="ARBA" id="ARBA00022553"/>
    </source>
</evidence>
<keyword evidence="3" id="KW-0808">Transferase</keyword>
<dbReference type="GO" id="GO:0016020">
    <property type="term" value="C:membrane"/>
    <property type="evidence" value="ECO:0007669"/>
    <property type="project" value="UniProtKB-SubCell"/>
</dbReference>
<dbReference type="GO" id="GO:0016301">
    <property type="term" value="F:kinase activity"/>
    <property type="evidence" value="ECO:0007669"/>
    <property type="project" value="UniProtKB-KW"/>
</dbReference>
<dbReference type="InterPro" id="IPR003660">
    <property type="entry name" value="HAMP_dom"/>
</dbReference>
<comment type="subcellular location">
    <subcellularLocation>
        <location evidence="1">Membrane</location>
    </subcellularLocation>
</comment>
<dbReference type="InterPro" id="IPR001932">
    <property type="entry name" value="PPM-type_phosphatase-like_dom"/>
</dbReference>
<dbReference type="PANTHER" id="PTHR43156:SF2">
    <property type="entry name" value="STAGE II SPORULATION PROTEIN E"/>
    <property type="match status" value="1"/>
</dbReference>
<dbReference type="AlphaFoldDB" id="A0A2T1BWG8"/>
<evidence type="ECO:0000256" key="1">
    <source>
        <dbReference type="ARBA" id="ARBA00004370"/>
    </source>
</evidence>
<keyword evidence="6" id="KW-1133">Transmembrane helix</keyword>
<evidence type="ECO:0000313" key="9">
    <source>
        <dbReference type="Proteomes" id="UP000238762"/>
    </source>
</evidence>
<feature type="domain" description="HAMP" evidence="7">
    <location>
        <begin position="330"/>
        <end position="383"/>
    </location>
</feature>
<protein>
    <submittedName>
        <fullName evidence="8">Serine/threonine protein phosphatase</fullName>
    </submittedName>
</protein>
<dbReference type="InterPro" id="IPR003594">
    <property type="entry name" value="HATPase_dom"/>
</dbReference>
<keyword evidence="5" id="KW-0378">Hydrolase</keyword>
<dbReference type="Gene3D" id="3.30.565.10">
    <property type="entry name" value="Histidine kinase-like ATPase, C-terminal domain"/>
    <property type="match status" value="1"/>
</dbReference>
<dbReference type="SMART" id="SM00304">
    <property type="entry name" value="HAMP"/>
    <property type="match status" value="1"/>
</dbReference>
<dbReference type="PANTHER" id="PTHR43156">
    <property type="entry name" value="STAGE II SPORULATION PROTEIN E-RELATED"/>
    <property type="match status" value="1"/>
</dbReference>
<dbReference type="GO" id="GO:0007165">
    <property type="term" value="P:signal transduction"/>
    <property type="evidence" value="ECO:0007669"/>
    <property type="project" value="InterPro"/>
</dbReference>
<dbReference type="PROSITE" id="PS50885">
    <property type="entry name" value="HAMP"/>
    <property type="match status" value="1"/>
</dbReference>
<sequence length="788" mass="88947">MHERLFPNFRFKSITHRLIFACAIAAIVIYSVSFWHMRQLTQQGVLSWMIEVAESRIETVAAEITIILQSIEQNAEMVVQADVKNQNTLNQSIKPFLKTSIAQKSAIQAVAIKPLSIGNRETTPLGVQLDDRKVDRAMSDRDLTSLLARCQNNSTPTKPFWTQPNLKSSKSLVMSYCRPLWSGNSPESVKPGMLAIALNLDWLPPLVTSKLEVTDKFHHLKMGQPFVIALPTKQWLVSPSKSTQSLSWFSPQNATKDIWDASSNLSTPQTLVDSQGISVFTTLPSTSWAFGIAFPDAELRLFQDKYIRLMIISMLKDMVLMCVAIVIVSQRTIRPLRALIASTEDIAQGNLDTILPVIAQRDEVGRLTQAFRHMRDSLKIHIQELKETTAAKQAMESELLIAGQIQRSMVPRVEVSDDYNRRYQLSALLQPARQVGGDLYDFFLLECDRLCLIVGDVADKGVPAALLMARTVTLIRRIAHQTSTPTQILTAVNRELCTDNEECLFVTLFCSVLDLNTGKLDYASGGHDAPLLLRDRTVQFLDLETGSPLGLEEEAIFPEHECWLKSNDLLLLYTDGITEAMNRQGDLFTEARLIEAIAYYPLSTPARTIRTIQHFHQQFIANAPQSDDITLLALQYQPSSPFAQEVKFVEWKITIDGELTELERVKPYLGEILQEEYLTVESIEDAQLIVEEVLVNIIQHGYENQECDRIDLQVKIGSATLKMIFEDRGKPFNPLTEIDMPDLSMDDDRRSFGGLGFYLVRELADRIDYIYDDGKNILTVFQSINKVT</sequence>
<dbReference type="Pfam" id="PF07228">
    <property type="entry name" value="SpoIIE"/>
    <property type="match status" value="1"/>
</dbReference>
<dbReference type="Gene3D" id="6.10.340.10">
    <property type="match status" value="1"/>
</dbReference>
<keyword evidence="4" id="KW-0418">Kinase</keyword>
<evidence type="ECO:0000259" key="7">
    <source>
        <dbReference type="PROSITE" id="PS50885"/>
    </source>
</evidence>
<evidence type="ECO:0000256" key="6">
    <source>
        <dbReference type="SAM" id="Phobius"/>
    </source>
</evidence>
<name>A0A2T1BWG8_9CYAN</name>
<dbReference type="GO" id="GO:0016791">
    <property type="term" value="F:phosphatase activity"/>
    <property type="evidence" value="ECO:0007669"/>
    <property type="project" value="TreeGrafter"/>
</dbReference>
<dbReference type="InterPro" id="IPR052016">
    <property type="entry name" value="Bact_Sigma-Reg"/>
</dbReference>
<keyword evidence="9" id="KW-1185">Reference proteome</keyword>
<reference evidence="8 9" key="1">
    <citation type="submission" date="2018-02" db="EMBL/GenBank/DDBJ databases">
        <authorList>
            <person name="Cohen D.B."/>
            <person name="Kent A.D."/>
        </authorList>
    </citation>
    <scope>NUCLEOTIDE SEQUENCE [LARGE SCALE GENOMIC DNA]</scope>
    <source>
        <strain evidence="8 9">CCAP 1448/3</strain>
    </source>
</reference>
<dbReference type="SUPFAM" id="SSF158472">
    <property type="entry name" value="HAMP domain-like"/>
    <property type="match status" value="1"/>
</dbReference>
<gene>
    <name evidence="8" type="ORF">C7B64_23965</name>
</gene>
<evidence type="ECO:0000313" key="8">
    <source>
        <dbReference type="EMBL" id="PSB00356.1"/>
    </source>
</evidence>
<dbReference type="InterPro" id="IPR036457">
    <property type="entry name" value="PPM-type-like_dom_sf"/>
</dbReference>
<dbReference type="EMBL" id="PVWJ01000240">
    <property type="protein sequence ID" value="PSB00356.1"/>
    <property type="molecule type" value="Genomic_DNA"/>
</dbReference>
<proteinExistence type="predicted"/>